<gene>
    <name evidence="2" type="ORF">IC230_30010</name>
</gene>
<reference evidence="2" key="1">
    <citation type="submission" date="2020-09" db="EMBL/GenBank/DDBJ databases">
        <authorList>
            <person name="Kim M.K."/>
        </authorList>
    </citation>
    <scope>NUCLEOTIDE SEQUENCE</scope>
    <source>
        <strain evidence="2">BT704</strain>
    </source>
</reference>
<dbReference type="Proteomes" id="UP000653797">
    <property type="component" value="Unassembled WGS sequence"/>
</dbReference>
<evidence type="ECO:0000256" key="1">
    <source>
        <dbReference type="SAM" id="Phobius"/>
    </source>
</evidence>
<sequence>MKTFTWILMVSIIGLTFPVFYKMQYGYYIILKFVICIAGFYGAKTNFFNNNELVAWLFILIAIVFNPLVPIHLKIDTWKAVDLITALFFLFHIVATNGSLIKAKIQDFNKNSVAYPITEKIVTACAAILFTTIMLVVINYVVGPGVAYLLNLIHSKFK</sequence>
<feature type="transmembrane region" description="Helical" evidence="1">
    <location>
        <begin position="80"/>
        <end position="101"/>
    </location>
</feature>
<feature type="transmembrane region" description="Helical" evidence="1">
    <location>
        <begin position="28"/>
        <end position="47"/>
    </location>
</feature>
<feature type="transmembrane region" description="Helical" evidence="1">
    <location>
        <begin position="6"/>
        <end position="21"/>
    </location>
</feature>
<evidence type="ECO:0000313" key="2">
    <source>
        <dbReference type="EMBL" id="MBD2757151.1"/>
    </source>
</evidence>
<dbReference type="InterPro" id="IPR046548">
    <property type="entry name" value="DUF6804"/>
</dbReference>
<keyword evidence="1" id="KW-0812">Transmembrane</keyword>
<keyword evidence="1" id="KW-1133">Transmembrane helix</keyword>
<protein>
    <submittedName>
        <fullName evidence="2">Uncharacterized protein</fullName>
    </submittedName>
</protein>
<dbReference type="Pfam" id="PF20619">
    <property type="entry name" value="DUF6804"/>
    <property type="match status" value="1"/>
</dbReference>
<keyword evidence="1" id="KW-0472">Membrane</keyword>
<organism evidence="2 3">
    <name type="scientific">Spirosoma validum</name>
    <dbReference type="NCBI Taxonomy" id="2771355"/>
    <lineage>
        <taxon>Bacteria</taxon>
        <taxon>Pseudomonadati</taxon>
        <taxon>Bacteroidota</taxon>
        <taxon>Cytophagia</taxon>
        <taxon>Cytophagales</taxon>
        <taxon>Cytophagaceae</taxon>
        <taxon>Spirosoma</taxon>
    </lineage>
</organism>
<dbReference type="RefSeq" id="WP_191042770.1">
    <property type="nucleotide sequence ID" value="NZ_JACXAA010000017.1"/>
</dbReference>
<name>A0A927GGR4_9BACT</name>
<feature type="transmembrane region" description="Helical" evidence="1">
    <location>
        <begin position="121"/>
        <end position="150"/>
    </location>
</feature>
<accession>A0A927GGR4</accession>
<comment type="caution">
    <text evidence="2">The sequence shown here is derived from an EMBL/GenBank/DDBJ whole genome shotgun (WGS) entry which is preliminary data.</text>
</comment>
<feature type="transmembrane region" description="Helical" evidence="1">
    <location>
        <begin position="53"/>
        <end position="73"/>
    </location>
</feature>
<evidence type="ECO:0000313" key="3">
    <source>
        <dbReference type="Proteomes" id="UP000653797"/>
    </source>
</evidence>
<dbReference type="AlphaFoldDB" id="A0A927GGR4"/>
<dbReference type="EMBL" id="JACXAA010000017">
    <property type="protein sequence ID" value="MBD2757151.1"/>
    <property type="molecule type" value="Genomic_DNA"/>
</dbReference>
<proteinExistence type="predicted"/>
<keyword evidence="3" id="KW-1185">Reference proteome</keyword>